<dbReference type="InParanoid" id="A0A316YV20"/>
<evidence type="ECO:0000256" key="4">
    <source>
        <dbReference type="ARBA" id="ARBA00023163"/>
    </source>
</evidence>
<feature type="compositionally biased region" description="Basic and acidic residues" evidence="6">
    <location>
        <begin position="1258"/>
        <end position="1270"/>
    </location>
</feature>
<feature type="compositionally biased region" description="Basic and acidic residues" evidence="6">
    <location>
        <begin position="1086"/>
        <end position="1099"/>
    </location>
</feature>
<feature type="compositionally biased region" description="Polar residues" evidence="6">
    <location>
        <begin position="639"/>
        <end position="654"/>
    </location>
</feature>
<dbReference type="STRING" id="215250.A0A316YV20"/>
<feature type="compositionally biased region" description="Basic residues" evidence="6">
    <location>
        <begin position="691"/>
        <end position="702"/>
    </location>
</feature>
<proteinExistence type="predicted"/>
<dbReference type="GO" id="GO:0000976">
    <property type="term" value="F:transcription cis-regulatory region binding"/>
    <property type="evidence" value="ECO:0007669"/>
    <property type="project" value="TreeGrafter"/>
</dbReference>
<keyword evidence="5" id="KW-0539">Nucleus</keyword>
<feature type="compositionally biased region" description="Polar residues" evidence="6">
    <location>
        <begin position="429"/>
        <end position="438"/>
    </location>
</feature>
<feature type="region of interest" description="Disordered" evidence="6">
    <location>
        <begin position="1231"/>
        <end position="1396"/>
    </location>
</feature>
<feature type="compositionally biased region" description="Polar residues" evidence="6">
    <location>
        <begin position="33"/>
        <end position="51"/>
    </location>
</feature>
<dbReference type="Proteomes" id="UP000245768">
    <property type="component" value="Unassembled WGS sequence"/>
</dbReference>
<comment type="subcellular location">
    <subcellularLocation>
        <location evidence="1">Nucleus</location>
    </subcellularLocation>
</comment>
<feature type="compositionally biased region" description="Acidic residues" evidence="6">
    <location>
        <begin position="367"/>
        <end position="386"/>
    </location>
</feature>
<evidence type="ECO:0000256" key="1">
    <source>
        <dbReference type="ARBA" id="ARBA00004123"/>
    </source>
</evidence>
<evidence type="ECO:0000259" key="7">
    <source>
        <dbReference type="SMART" id="SM00906"/>
    </source>
</evidence>
<evidence type="ECO:0000313" key="8">
    <source>
        <dbReference type="EMBL" id="PWN93129.1"/>
    </source>
</evidence>
<evidence type="ECO:0000256" key="2">
    <source>
        <dbReference type="ARBA" id="ARBA00023015"/>
    </source>
</evidence>
<dbReference type="EMBL" id="KZ819634">
    <property type="protein sequence ID" value="PWN93129.1"/>
    <property type="molecule type" value="Genomic_DNA"/>
</dbReference>
<accession>A0A316YV20</accession>
<dbReference type="GO" id="GO:0005634">
    <property type="term" value="C:nucleus"/>
    <property type="evidence" value="ECO:0007669"/>
    <property type="project" value="UniProtKB-SubCell"/>
</dbReference>
<feature type="compositionally biased region" description="Low complexity" evidence="6">
    <location>
        <begin position="214"/>
        <end position="227"/>
    </location>
</feature>
<feature type="compositionally biased region" description="Basic and acidic residues" evidence="6">
    <location>
        <begin position="703"/>
        <end position="726"/>
    </location>
</feature>
<feature type="compositionally biased region" description="Polar residues" evidence="6">
    <location>
        <begin position="1364"/>
        <end position="1376"/>
    </location>
</feature>
<feature type="compositionally biased region" description="Low complexity" evidence="6">
    <location>
        <begin position="1383"/>
        <end position="1396"/>
    </location>
</feature>
<dbReference type="GO" id="GO:0008270">
    <property type="term" value="F:zinc ion binding"/>
    <property type="evidence" value="ECO:0007669"/>
    <property type="project" value="InterPro"/>
</dbReference>
<dbReference type="RefSeq" id="XP_025380327.1">
    <property type="nucleotide sequence ID" value="XM_025523794.1"/>
</dbReference>
<evidence type="ECO:0000256" key="6">
    <source>
        <dbReference type="SAM" id="MobiDB-lite"/>
    </source>
</evidence>
<dbReference type="GeneID" id="37045710"/>
<feature type="region of interest" description="Disordered" evidence="6">
    <location>
        <begin position="311"/>
        <end position="395"/>
    </location>
</feature>
<feature type="region of interest" description="Disordered" evidence="6">
    <location>
        <begin position="1"/>
        <end position="293"/>
    </location>
</feature>
<feature type="region of interest" description="Disordered" evidence="6">
    <location>
        <begin position="457"/>
        <end position="488"/>
    </location>
</feature>
<reference evidence="8 9" key="1">
    <citation type="journal article" date="2018" name="Mol. Biol. Evol.">
        <title>Broad Genomic Sampling Reveals a Smut Pathogenic Ancestry of the Fungal Clade Ustilaginomycotina.</title>
        <authorList>
            <person name="Kijpornyongpan T."/>
            <person name="Mondo S.J."/>
            <person name="Barry K."/>
            <person name="Sandor L."/>
            <person name="Lee J."/>
            <person name="Lipzen A."/>
            <person name="Pangilinan J."/>
            <person name="LaButti K."/>
            <person name="Hainaut M."/>
            <person name="Henrissat B."/>
            <person name="Grigoriev I.V."/>
            <person name="Spatafora J.W."/>
            <person name="Aime M.C."/>
        </authorList>
    </citation>
    <scope>NUCLEOTIDE SEQUENCE [LARGE SCALE GENOMIC DNA]</scope>
    <source>
        <strain evidence="8 9">MCA 4198</strain>
    </source>
</reference>
<name>A0A316YV20_9BASI</name>
<sequence>MHFERPRVRAEGPGGPDVKQGARIASNHLKTAAVSSSGARINESRAPSTVEPSFMRPVAGERHHQGHISSASTSYHPEQQQPHHHHHPHHPHQNGYMRPGAVLSPATPGWSPPLPDERLPPTSAVSPVGGRTSRPDTYTVQPPPPSASRYAPDASPRHPEASHYNLTIGLGSARDHGDGPLSHSSPAQHALSASPVLSLGHQRGHHPHLPLPLPQHQQSPSLHLPSPGAVSSANSTRSWLDFPTPSGSRSLFSPSNILATTTTTTATSGSQGAGHHSQSPFWPGSAATVSSPHNKRKLTGDYFSGVAPVHSGGAGAAGERASSAHRPFDEKAANRTVAAAEQSWKDQDAKRPRLDEGVRSTGRQTNSEEEEDNEEEEIDQLDEDEVGGGHNDDVLSTPLRLLAHASDAAEAIKGGARTLLNPAQEDKGNVNNMSSSSGHPHRPFSRLGTGAATMGLVSPPVPRLDPLGRRLDSMRLPTLGRPRTVDSMPRLAGNVHRTLYHAPARDQSSLERRQLPYNTPTSSGRMMGPPFMPPFSKQAAVSSSLLPPPPLTLGTLGRSRSYTTVESLARMEPLTSPRAREEVPKPKVTEVERRAEVLGIHTSLSSASPSPPPPRAISAATLEPESWEYRNGRARTRKSLTNGNSQASAGSESVKSGEEDSASAKAIHVSAPRRDSDVAKKQMDEAEGKKAPRRWVVTKRRKSTDEKRGGESESESESERSEQVGASHREFFSLSLYHSKLDNDDDLDPVRQDILDVKELEKLFDTFFARINPQLNLLDPFLHSVAYVRNRSALLTTVVAALAARLRESPRDAELAVSLERYWRENLLPEVLLEGYKSVELSQAFLVLSLYHKPTNRLADDRSWQYLGFAIRIATEVGVNRRATLDEGVKNNEQFRRRIRNRSRLWINLFLCDRALSAQTGRPHTIQEDAFIVNSSSWHREEYALPEDVCLVSLMKLRRLVGQHCDAFDQYLLGDDSGLLQGSKMSKTIVCAKERMAGLQYWRMKANADLERWKDTWCLSSLEEAGDTDGAGLRSMSAVLVGWRFQAFLCYLHARLHLNSIVLQEMEKWHAILLAAASAEGSVESGVKDSGIEESRATQEEDERDMVTPVAHDCWTCASTMIDVLLDQIDEEHLAAAPNQTAIMSTWSALAALRLTKKPDGGSGNRAHRRGKQYVWADRKTIVEKSRRLAKALIKAGRTPEHRNGAAAPYGLYLEGIVSLWESSTPVLEKEQRLHAENSPEEAISPEAVRHTSPKVRLAPEKEDENKSAEGDAMSSTSAVNEDDQRPSSSPSAATSRSVHDGISTGLSSRESTQQHKKAGENEGQGNDAEEAEIKERAASNTDRLWDYLSTYPDPASGFPLSLWQPQPAWSTTTPAARSVPPSSTTSSLNATTASS</sequence>
<protein>
    <recommendedName>
        <fullName evidence="7">Xylanolytic transcriptional activator regulatory domain-containing protein</fullName>
    </recommendedName>
</protein>
<dbReference type="Pfam" id="PF04082">
    <property type="entry name" value="Fungal_trans"/>
    <property type="match status" value="1"/>
</dbReference>
<dbReference type="InterPro" id="IPR051089">
    <property type="entry name" value="prtT"/>
</dbReference>
<evidence type="ECO:0000256" key="5">
    <source>
        <dbReference type="ARBA" id="ARBA00023242"/>
    </source>
</evidence>
<dbReference type="GO" id="GO:0000981">
    <property type="term" value="F:DNA-binding transcription factor activity, RNA polymerase II-specific"/>
    <property type="evidence" value="ECO:0007669"/>
    <property type="project" value="TreeGrafter"/>
</dbReference>
<dbReference type="CDD" id="cd12148">
    <property type="entry name" value="fungal_TF_MHR"/>
    <property type="match status" value="1"/>
</dbReference>
<dbReference type="PANTHER" id="PTHR31845:SF19">
    <property type="entry name" value="TRANSCRIPTION FACTOR DOMAIN-CONTAINING PROTEIN"/>
    <property type="match status" value="1"/>
</dbReference>
<dbReference type="OrthoDB" id="3163292at2759"/>
<keyword evidence="4" id="KW-0804">Transcription</keyword>
<organism evidence="8 9">
    <name type="scientific">Acaromyces ingoldii</name>
    <dbReference type="NCBI Taxonomy" id="215250"/>
    <lineage>
        <taxon>Eukaryota</taxon>
        <taxon>Fungi</taxon>
        <taxon>Dikarya</taxon>
        <taxon>Basidiomycota</taxon>
        <taxon>Ustilaginomycotina</taxon>
        <taxon>Exobasidiomycetes</taxon>
        <taxon>Exobasidiales</taxon>
        <taxon>Cryptobasidiaceae</taxon>
        <taxon>Acaromyces</taxon>
    </lineage>
</organism>
<keyword evidence="3" id="KW-0238">DNA-binding</keyword>
<feature type="compositionally biased region" description="Basic and acidic residues" evidence="6">
    <location>
        <begin position="343"/>
        <end position="358"/>
    </location>
</feature>
<feature type="compositionally biased region" description="Low complexity" evidence="6">
    <location>
        <begin position="1287"/>
        <end position="1297"/>
    </location>
</feature>
<feature type="compositionally biased region" description="Basic and acidic residues" evidence="6">
    <location>
        <begin position="1"/>
        <end position="10"/>
    </location>
</feature>
<keyword evidence="9" id="KW-1185">Reference proteome</keyword>
<gene>
    <name evidence="8" type="ORF">FA10DRAFT_282794</name>
</gene>
<feature type="compositionally biased region" description="Basic and acidic residues" evidence="6">
    <location>
        <begin position="672"/>
        <end position="690"/>
    </location>
</feature>
<dbReference type="PANTHER" id="PTHR31845">
    <property type="entry name" value="FINGER DOMAIN PROTEIN, PUTATIVE-RELATED"/>
    <property type="match status" value="1"/>
</dbReference>
<feature type="region of interest" description="Disordered" evidence="6">
    <location>
        <begin position="567"/>
        <end position="726"/>
    </location>
</feature>
<feature type="domain" description="Xylanolytic transcriptional activator regulatory" evidence="7">
    <location>
        <begin position="863"/>
        <end position="942"/>
    </location>
</feature>
<feature type="compositionally biased region" description="Polar residues" evidence="6">
    <location>
        <begin position="245"/>
        <end position="258"/>
    </location>
</feature>
<feature type="compositionally biased region" description="Basic and acidic residues" evidence="6">
    <location>
        <begin position="578"/>
        <end position="596"/>
    </location>
</feature>
<feature type="compositionally biased region" description="Basic residues" evidence="6">
    <location>
        <begin position="82"/>
        <end position="92"/>
    </location>
</feature>
<feature type="region of interest" description="Disordered" evidence="6">
    <location>
        <begin position="1085"/>
        <end position="1105"/>
    </location>
</feature>
<evidence type="ECO:0000313" key="9">
    <source>
        <dbReference type="Proteomes" id="UP000245768"/>
    </source>
</evidence>
<dbReference type="SMART" id="SM00906">
    <property type="entry name" value="Fungal_trans"/>
    <property type="match status" value="1"/>
</dbReference>
<feature type="region of interest" description="Disordered" evidence="6">
    <location>
        <begin position="420"/>
        <end position="443"/>
    </location>
</feature>
<keyword evidence="2" id="KW-0805">Transcription regulation</keyword>
<dbReference type="InterPro" id="IPR007219">
    <property type="entry name" value="XnlR_reg_dom"/>
</dbReference>
<dbReference type="GO" id="GO:0006351">
    <property type="term" value="P:DNA-templated transcription"/>
    <property type="evidence" value="ECO:0007669"/>
    <property type="project" value="InterPro"/>
</dbReference>
<feature type="compositionally biased region" description="Polar residues" evidence="6">
    <location>
        <begin position="229"/>
        <end position="238"/>
    </location>
</feature>
<evidence type="ECO:0000256" key="3">
    <source>
        <dbReference type="ARBA" id="ARBA00023125"/>
    </source>
</evidence>
<feature type="compositionally biased region" description="Low complexity" evidence="6">
    <location>
        <begin position="259"/>
        <end position="279"/>
    </location>
</feature>